<dbReference type="RefSeq" id="WP_220333803.1">
    <property type="nucleotide sequence ID" value="NZ_JAEUAK010000003.1"/>
</dbReference>
<reference evidence="2 3" key="1">
    <citation type="journal article" date="2021" name="MBio">
        <title>Poor Competitiveness of Bradyrhizobium in Pigeon Pea Root Colonization in Indian Soils.</title>
        <authorList>
            <person name="Chalasani D."/>
            <person name="Basu A."/>
            <person name="Pullabhotla S.V.S.R.N."/>
            <person name="Jorrin B."/>
            <person name="Neal A.L."/>
            <person name="Poole P.S."/>
            <person name="Podile A.R."/>
            <person name="Tkacz A."/>
        </authorList>
    </citation>
    <scope>NUCLEOTIDE SEQUENCE [LARGE SCALE GENOMIC DNA]</scope>
    <source>
        <strain evidence="2 3">HU56</strain>
    </source>
</reference>
<dbReference type="Proteomes" id="UP000717752">
    <property type="component" value="Unassembled WGS sequence"/>
</dbReference>
<dbReference type="Pfam" id="PF04972">
    <property type="entry name" value="BON"/>
    <property type="match status" value="1"/>
</dbReference>
<accession>A0ABS7GQW8</accession>
<evidence type="ECO:0000313" key="2">
    <source>
        <dbReference type="EMBL" id="MBW9052343.1"/>
    </source>
</evidence>
<proteinExistence type="predicted"/>
<dbReference type="Gene3D" id="3.30.1340.30">
    <property type="match status" value="1"/>
</dbReference>
<dbReference type="InterPro" id="IPR007055">
    <property type="entry name" value="BON_dom"/>
</dbReference>
<comment type="caution">
    <text evidence="2">The sequence shown here is derived from an EMBL/GenBank/DDBJ whole genome shotgun (WGS) entry which is preliminary data.</text>
</comment>
<dbReference type="EMBL" id="JAEUAK010000003">
    <property type="protein sequence ID" value="MBW9052343.1"/>
    <property type="molecule type" value="Genomic_DNA"/>
</dbReference>
<sequence>MNDNVLRRSVIEELDFEPGLDSTHIAITVEGGIVRLTGKVATFGEVELAERAASRVRGVRGIIRDLVSSPSMMRS</sequence>
<name>A0ABS7GQW8_9HYPH</name>
<gene>
    <name evidence="2" type="ORF">JNB85_07925</name>
</gene>
<organism evidence="2 3">
    <name type="scientific">Rhizobium mesosinicum</name>
    <dbReference type="NCBI Taxonomy" id="335017"/>
    <lineage>
        <taxon>Bacteria</taxon>
        <taxon>Pseudomonadati</taxon>
        <taxon>Pseudomonadota</taxon>
        <taxon>Alphaproteobacteria</taxon>
        <taxon>Hyphomicrobiales</taxon>
        <taxon>Rhizobiaceae</taxon>
        <taxon>Rhizobium/Agrobacterium group</taxon>
        <taxon>Rhizobium</taxon>
    </lineage>
</organism>
<protein>
    <submittedName>
        <fullName evidence="2">BON domain-containing protein</fullName>
    </submittedName>
</protein>
<evidence type="ECO:0000313" key="3">
    <source>
        <dbReference type="Proteomes" id="UP000717752"/>
    </source>
</evidence>
<keyword evidence="3" id="KW-1185">Reference proteome</keyword>
<feature type="domain" description="BON" evidence="1">
    <location>
        <begin position="2"/>
        <end position="70"/>
    </location>
</feature>
<evidence type="ECO:0000259" key="1">
    <source>
        <dbReference type="PROSITE" id="PS50914"/>
    </source>
</evidence>
<dbReference type="PROSITE" id="PS50914">
    <property type="entry name" value="BON"/>
    <property type="match status" value="1"/>
</dbReference>